<proteinExistence type="predicted"/>
<keyword evidence="1" id="KW-0175">Coiled coil</keyword>
<dbReference type="EMBL" id="JAGFBS010000069">
    <property type="protein sequence ID" value="KAG6369707.1"/>
    <property type="molecule type" value="Genomic_DNA"/>
</dbReference>
<dbReference type="OrthoDB" id="2711825at2759"/>
<gene>
    <name evidence="3" type="ORF">JVT61DRAFT_13678</name>
</gene>
<keyword evidence="4" id="KW-1185">Reference proteome</keyword>
<feature type="coiled-coil region" evidence="1">
    <location>
        <begin position="521"/>
        <end position="548"/>
    </location>
</feature>
<accession>A0A8I2YD53</accession>
<evidence type="ECO:0000313" key="3">
    <source>
        <dbReference type="EMBL" id="KAG6369707.1"/>
    </source>
</evidence>
<sequence>MKRKQPKASKIFWEKAYAYRTDRFIEWCQDNPAKRVKLFSDSTQDAREEGRTRVQLNTAKKNTYQELAQYVFENDAELGPEWLAKPQAFVSATQRRHTILRTRYNEQVKRLGQTGAGLTLDDLQIADRTKGLVGEIMKDFPWFSALHGWWRTNPVCNMAYSTADPGQDFAAQAAILFKMQPDFPTTSDQAPSPFPSTSLLPAVSIPAASTSGLPDHDVIGENYLSQSHPVGADGGPWDFNKDFNFEGLDMDHFAFDDPSTSSSLLTYFPGPSVSPSLPVPTHASGPSTSLSVPTHIPDFSMSSSAPTHVSTQLSTALTIHDAATTYTGVPTTTSTPAVVSLNDGPNYRPPRRPPLVPSHAESQRTAGTGFLKSGDLSGTDDSDSDAAAAHLLSNLNLMKRKTPTPEVSSEETDPKGFFSTDPSPSSAISTTGSKSLHKRPRLSVANRTVAGRAVASHANAGDASTPIIAAVRALRDEQTNENRAERDQRKVVHGERLADKKEQREHEWAMQQKRLEHEATMAAHQKGLADAELRKMELQLEILRFQERTKAQDHMEPESGEGNAY</sequence>
<feature type="region of interest" description="Disordered" evidence="2">
    <location>
        <begin position="326"/>
        <end position="363"/>
    </location>
</feature>
<dbReference type="Proteomes" id="UP000683000">
    <property type="component" value="Unassembled WGS sequence"/>
</dbReference>
<evidence type="ECO:0000256" key="1">
    <source>
        <dbReference type="SAM" id="Coils"/>
    </source>
</evidence>
<reference evidence="3" key="1">
    <citation type="submission" date="2021-03" db="EMBL/GenBank/DDBJ databases">
        <title>Evolutionary innovations through gain and loss of genes in the ectomycorrhizal Boletales.</title>
        <authorList>
            <person name="Wu G."/>
            <person name="Miyauchi S."/>
            <person name="Morin E."/>
            <person name="Yang Z.-L."/>
            <person name="Xu J."/>
            <person name="Martin F.M."/>
        </authorList>
    </citation>
    <scope>NUCLEOTIDE SEQUENCE</scope>
    <source>
        <strain evidence="3">BR01</strain>
    </source>
</reference>
<evidence type="ECO:0000256" key="2">
    <source>
        <dbReference type="SAM" id="MobiDB-lite"/>
    </source>
</evidence>
<dbReference type="AlphaFoldDB" id="A0A8I2YD53"/>
<feature type="compositionally biased region" description="Low complexity" evidence="2">
    <location>
        <begin position="326"/>
        <end position="340"/>
    </location>
</feature>
<organism evidence="3 4">
    <name type="scientific">Boletus reticuloceps</name>
    <dbReference type="NCBI Taxonomy" id="495285"/>
    <lineage>
        <taxon>Eukaryota</taxon>
        <taxon>Fungi</taxon>
        <taxon>Dikarya</taxon>
        <taxon>Basidiomycota</taxon>
        <taxon>Agaricomycotina</taxon>
        <taxon>Agaricomycetes</taxon>
        <taxon>Agaricomycetidae</taxon>
        <taxon>Boletales</taxon>
        <taxon>Boletineae</taxon>
        <taxon>Boletaceae</taxon>
        <taxon>Boletoideae</taxon>
        <taxon>Boletus</taxon>
    </lineage>
</organism>
<feature type="region of interest" description="Disordered" evidence="2">
    <location>
        <begin position="397"/>
        <end position="441"/>
    </location>
</feature>
<name>A0A8I2YD53_9AGAM</name>
<protein>
    <submittedName>
        <fullName evidence="3">Uncharacterized protein</fullName>
    </submittedName>
</protein>
<comment type="caution">
    <text evidence="3">The sequence shown here is derived from an EMBL/GenBank/DDBJ whole genome shotgun (WGS) entry which is preliminary data.</text>
</comment>
<feature type="compositionally biased region" description="Polar residues" evidence="2">
    <location>
        <begin position="420"/>
        <end position="434"/>
    </location>
</feature>
<evidence type="ECO:0000313" key="4">
    <source>
        <dbReference type="Proteomes" id="UP000683000"/>
    </source>
</evidence>